<reference evidence="2" key="1">
    <citation type="submission" date="2016-10" db="EMBL/GenBank/DDBJ databases">
        <authorList>
            <person name="Varghese N."/>
            <person name="Submissions S."/>
        </authorList>
    </citation>
    <scope>NUCLEOTIDE SEQUENCE [LARGE SCALE GENOMIC DNA]</scope>
    <source>
        <strain evidence="2">DSM 24536</strain>
    </source>
</reference>
<accession>A0A1G9X963</accession>
<dbReference type="RefSeq" id="WP_090706442.1">
    <property type="nucleotide sequence ID" value="NZ_FNHH01000029.1"/>
</dbReference>
<sequence length="219" mass="25408">MSKNTLAKKLLIKSGNQILLINSPDQYLSLLEPLPEGVRFYYEKADHFDLLQVFVSNKAALKKYLIELHSHLQPETILWICYPKKSSGMPSDLEMTDSWDMTAEFNLVPVSAVSINEIWTAIRLRQKDQVRRSALSSSAIKENDLSEFIDINNRKVRMPSMLREKLSPGAIQFFESLSYTNKKKYIIWIMSAKQEKTRTDRIMKMEVKLCSERKNPSDK</sequence>
<dbReference type="EMBL" id="FNHH01000029">
    <property type="protein sequence ID" value="SDM93284.1"/>
    <property type="molecule type" value="Genomic_DNA"/>
</dbReference>
<dbReference type="Proteomes" id="UP000199226">
    <property type="component" value="Unassembled WGS sequence"/>
</dbReference>
<dbReference type="AlphaFoldDB" id="A0A1G9X963"/>
<evidence type="ECO:0000313" key="2">
    <source>
        <dbReference type="Proteomes" id="UP000199226"/>
    </source>
</evidence>
<protein>
    <submittedName>
        <fullName evidence="1">Bacteriocin-protection, YdeI or OmpD-Associated</fullName>
    </submittedName>
</protein>
<name>A0A1G9X963_9SPHI</name>
<gene>
    <name evidence="1" type="ORF">SAMN05421813_12931</name>
</gene>
<proteinExistence type="predicted"/>
<keyword evidence="2" id="KW-1185">Reference proteome</keyword>
<dbReference type="Pfam" id="PF13376">
    <property type="entry name" value="OmdA"/>
    <property type="match status" value="1"/>
</dbReference>
<organism evidence="1 2">
    <name type="scientific">Daejeonella rubra</name>
    <dbReference type="NCBI Taxonomy" id="990371"/>
    <lineage>
        <taxon>Bacteria</taxon>
        <taxon>Pseudomonadati</taxon>
        <taxon>Bacteroidota</taxon>
        <taxon>Sphingobacteriia</taxon>
        <taxon>Sphingobacteriales</taxon>
        <taxon>Sphingobacteriaceae</taxon>
        <taxon>Daejeonella</taxon>
    </lineage>
</organism>
<dbReference type="STRING" id="990371.SAMN05421813_12931"/>
<evidence type="ECO:0000313" key="1">
    <source>
        <dbReference type="EMBL" id="SDM93284.1"/>
    </source>
</evidence>
<dbReference type="OrthoDB" id="9800461at2"/>